<dbReference type="STRING" id="1890364.A0A2P6N5U0"/>
<reference evidence="2 3" key="1">
    <citation type="journal article" date="2018" name="Genome Biol. Evol.">
        <title>Multiple Roots of Fruiting Body Formation in Amoebozoa.</title>
        <authorList>
            <person name="Hillmann F."/>
            <person name="Forbes G."/>
            <person name="Novohradska S."/>
            <person name="Ferling I."/>
            <person name="Riege K."/>
            <person name="Groth M."/>
            <person name="Westermann M."/>
            <person name="Marz M."/>
            <person name="Spaller T."/>
            <person name="Winckler T."/>
            <person name="Schaap P."/>
            <person name="Glockner G."/>
        </authorList>
    </citation>
    <scope>NUCLEOTIDE SEQUENCE [LARGE SCALE GENOMIC DNA]</scope>
    <source>
        <strain evidence="2 3">Jena</strain>
    </source>
</reference>
<evidence type="ECO:0000313" key="2">
    <source>
        <dbReference type="EMBL" id="PRP79307.1"/>
    </source>
</evidence>
<dbReference type="EMBL" id="MDYQ01000189">
    <property type="protein sequence ID" value="PRP79307.1"/>
    <property type="molecule type" value="Genomic_DNA"/>
</dbReference>
<comment type="caution">
    <text evidence="2">The sequence shown here is derived from an EMBL/GenBank/DDBJ whole genome shotgun (WGS) entry which is preliminary data.</text>
</comment>
<feature type="non-terminal residue" evidence="2">
    <location>
        <position position="1"/>
    </location>
</feature>
<protein>
    <submittedName>
        <fullName evidence="2">Uncharacterized protein</fullName>
    </submittedName>
</protein>
<keyword evidence="3" id="KW-1185">Reference proteome</keyword>
<sequence>CAEANLNPKPHPKPPFWKKVVQNAPKALKHLLVDLMRIIVNCLGSTIDKRQRASNALDGLRQLWNIINKLQEDLEVLNMTSDAQGSEDGSIEHVLQDQHFGQMGWVILSWQKEQQLIGIQQRNEILAALYLIRPMIWKSVVQNTPKALKHLLVNLMRVIIDCLGSTNLDKYLVRLWTISYRSHVQSHLPHTHHHVQPQGTYVIAQLSGLALNQHLAAVQPSSVPLQHQVTRPIPSPRRVRRPNSYQVLCYELIQQMRGPISTSHTAAAKLIGSYCERTEVEFEPELSTLMSHLMDDSSLAQQLALTSLKRDFEKATRKDNVAKYIPELKMQLHQGHSGPNKGPTNSKPPRSKEEKGTEVEKRGKKKRRGKERMHMGSDVNQWSTGNDTHLARYNQ</sequence>
<evidence type="ECO:0000313" key="3">
    <source>
        <dbReference type="Proteomes" id="UP000241769"/>
    </source>
</evidence>
<dbReference type="AlphaFoldDB" id="A0A2P6N5U0"/>
<proteinExistence type="predicted"/>
<gene>
    <name evidence="2" type="ORF">PROFUN_12448</name>
</gene>
<feature type="region of interest" description="Disordered" evidence="1">
    <location>
        <begin position="330"/>
        <end position="395"/>
    </location>
</feature>
<feature type="compositionally biased region" description="Polar residues" evidence="1">
    <location>
        <begin position="378"/>
        <end position="395"/>
    </location>
</feature>
<organism evidence="2 3">
    <name type="scientific">Planoprotostelium fungivorum</name>
    <dbReference type="NCBI Taxonomy" id="1890364"/>
    <lineage>
        <taxon>Eukaryota</taxon>
        <taxon>Amoebozoa</taxon>
        <taxon>Evosea</taxon>
        <taxon>Variosea</taxon>
        <taxon>Cavosteliida</taxon>
        <taxon>Cavosteliaceae</taxon>
        <taxon>Planoprotostelium</taxon>
    </lineage>
</organism>
<dbReference type="Proteomes" id="UP000241769">
    <property type="component" value="Unassembled WGS sequence"/>
</dbReference>
<accession>A0A2P6N5U0</accession>
<feature type="compositionally biased region" description="Basic residues" evidence="1">
    <location>
        <begin position="362"/>
        <end position="371"/>
    </location>
</feature>
<dbReference type="InParanoid" id="A0A2P6N5U0"/>
<evidence type="ECO:0000256" key="1">
    <source>
        <dbReference type="SAM" id="MobiDB-lite"/>
    </source>
</evidence>
<dbReference type="OrthoDB" id="5148094at2759"/>
<feature type="compositionally biased region" description="Basic and acidic residues" evidence="1">
    <location>
        <begin position="350"/>
        <end position="361"/>
    </location>
</feature>
<name>A0A2P6N5U0_9EUKA</name>